<evidence type="ECO:0000313" key="10">
    <source>
        <dbReference type="EMBL" id="JAV33810.1"/>
    </source>
</evidence>
<organism evidence="10">
    <name type="scientific">Culex tarsalis</name>
    <name type="common">Encephalitis mosquito</name>
    <dbReference type="NCBI Taxonomy" id="7177"/>
    <lineage>
        <taxon>Eukaryota</taxon>
        <taxon>Metazoa</taxon>
        <taxon>Ecdysozoa</taxon>
        <taxon>Arthropoda</taxon>
        <taxon>Hexapoda</taxon>
        <taxon>Insecta</taxon>
        <taxon>Pterygota</taxon>
        <taxon>Neoptera</taxon>
        <taxon>Endopterygota</taxon>
        <taxon>Diptera</taxon>
        <taxon>Nematocera</taxon>
        <taxon>Culicoidea</taxon>
        <taxon>Culicidae</taxon>
        <taxon>Culicinae</taxon>
        <taxon>Culicini</taxon>
        <taxon>Culex</taxon>
        <taxon>Culex</taxon>
    </lineage>
</organism>
<evidence type="ECO:0000256" key="8">
    <source>
        <dbReference type="SAM" id="MobiDB-lite"/>
    </source>
</evidence>
<proteinExistence type="predicted"/>
<reference evidence="10" key="1">
    <citation type="submission" date="2017-01" db="EMBL/GenBank/DDBJ databases">
        <title>A deep insight into the sialotranscriptome of adult male and female Cluex tarsalis mosquitoes.</title>
        <authorList>
            <person name="Ribeiro J.M."/>
            <person name="Moreira F."/>
            <person name="Bernard K.A."/>
            <person name="Calvo E."/>
        </authorList>
    </citation>
    <scope>NUCLEOTIDE SEQUENCE</scope>
    <source>
        <strain evidence="10">Kern County</strain>
        <tissue evidence="10">Salivary glands</tissue>
    </source>
</reference>
<dbReference type="GO" id="GO:0006355">
    <property type="term" value="P:regulation of DNA-templated transcription"/>
    <property type="evidence" value="ECO:0007669"/>
    <property type="project" value="InterPro"/>
</dbReference>
<feature type="compositionally biased region" description="Basic and acidic residues" evidence="8">
    <location>
        <begin position="78"/>
        <end position="104"/>
    </location>
</feature>
<feature type="compositionally biased region" description="Basic and acidic residues" evidence="8">
    <location>
        <begin position="61"/>
        <end position="70"/>
    </location>
</feature>
<dbReference type="InterPro" id="IPR039050">
    <property type="entry name" value="GATAD1"/>
</dbReference>
<dbReference type="GO" id="GO:0043565">
    <property type="term" value="F:sequence-specific DNA binding"/>
    <property type="evidence" value="ECO:0007669"/>
    <property type="project" value="InterPro"/>
</dbReference>
<evidence type="ECO:0000256" key="2">
    <source>
        <dbReference type="ARBA" id="ARBA00014943"/>
    </source>
</evidence>
<protein>
    <recommendedName>
        <fullName evidence="2">GATA zinc finger domain-containing protein 1</fullName>
    </recommendedName>
</protein>
<name>A0A1Q3G1Y7_CULTA</name>
<dbReference type="PANTHER" id="PTHR13340:SF2">
    <property type="entry name" value="GATA ZINC FINGER DOMAIN-CONTAINING PROTEIN 1"/>
    <property type="match status" value="1"/>
</dbReference>
<feature type="compositionally biased region" description="Basic and acidic residues" evidence="8">
    <location>
        <begin position="111"/>
        <end position="121"/>
    </location>
</feature>
<evidence type="ECO:0000256" key="7">
    <source>
        <dbReference type="PROSITE-ProRule" id="PRU00094"/>
    </source>
</evidence>
<evidence type="ECO:0000256" key="1">
    <source>
        <dbReference type="ARBA" id="ARBA00004123"/>
    </source>
</evidence>
<keyword evidence="3" id="KW-0479">Metal-binding</keyword>
<feature type="region of interest" description="Disordered" evidence="8">
    <location>
        <begin position="37"/>
        <end position="155"/>
    </location>
</feature>
<evidence type="ECO:0000259" key="9">
    <source>
        <dbReference type="PROSITE" id="PS50114"/>
    </source>
</evidence>
<dbReference type="AlphaFoldDB" id="A0A1Q3G1Y7"/>
<evidence type="ECO:0000256" key="6">
    <source>
        <dbReference type="ARBA" id="ARBA00023242"/>
    </source>
</evidence>
<keyword evidence="6" id="KW-0539">Nucleus</keyword>
<feature type="compositionally biased region" description="Basic residues" evidence="8">
    <location>
        <begin position="128"/>
        <end position="138"/>
    </location>
</feature>
<comment type="subcellular location">
    <subcellularLocation>
        <location evidence="1">Nucleus</location>
    </subcellularLocation>
</comment>
<evidence type="ECO:0000256" key="4">
    <source>
        <dbReference type="ARBA" id="ARBA00022771"/>
    </source>
</evidence>
<dbReference type="PANTHER" id="PTHR13340">
    <property type="entry name" value="GATA ZINC FINGER DOMAIN-CONTAINING"/>
    <property type="match status" value="1"/>
</dbReference>
<accession>A0A1Q3G1Y7</accession>
<evidence type="ECO:0000256" key="5">
    <source>
        <dbReference type="ARBA" id="ARBA00022833"/>
    </source>
</evidence>
<dbReference type="PROSITE" id="PS50114">
    <property type="entry name" value="GATA_ZN_FINGER_2"/>
    <property type="match status" value="1"/>
</dbReference>
<feature type="compositionally biased region" description="Gly residues" evidence="8">
    <location>
        <begin position="140"/>
        <end position="152"/>
    </location>
</feature>
<dbReference type="EMBL" id="GFDL01001235">
    <property type="protein sequence ID" value="JAV33810.1"/>
    <property type="molecule type" value="Transcribed_RNA"/>
</dbReference>
<feature type="compositionally biased region" description="Basic and acidic residues" evidence="8">
    <location>
        <begin position="37"/>
        <end position="49"/>
    </location>
</feature>
<dbReference type="GO" id="GO:0006325">
    <property type="term" value="P:chromatin organization"/>
    <property type="evidence" value="ECO:0007669"/>
    <property type="project" value="TreeGrafter"/>
</dbReference>
<feature type="domain" description="GATA-type" evidence="9">
    <location>
        <begin position="3"/>
        <end position="33"/>
    </location>
</feature>
<sequence>MGPKLAPKCAHCQTGTSDRWHTVEKGVQLCGSCHERQEREQQELEKELEQIQAGPFVPSPVKEEKKDERVPTLVEAAAAKEDGKTTPEGGKKDSEELKDEVKEEPGEDEKESNGEGGKDKPMPSLSPRKLRKNVRSARKGGPGSAGGNGGKTGRSRRFIFKKHPMKAPSITVTTRTVETLFHNNIYFQIGDIVSVMDAKDNIYYAQIHGLQIDSYCEKTAYITWLIPTTSSPPPNERFDPATYLIGPEEDLPRKLSCMEFVMHAPSSYYLDRNNPYPRPDTWGPENTSKEDNSNYIWANISHLYQC</sequence>
<dbReference type="GO" id="GO:0008270">
    <property type="term" value="F:zinc ion binding"/>
    <property type="evidence" value="ECO:0007669"/>
    <property type="project" value="UniProtKB-KW"/>
</dbReference>
<dbReference type="InterPro" id="IPR000679">
    <property type="entry name" value="Znf_GATA"/>
</dbReference>
<keyword evidence="5" id="KW-0862">Zinc</keyword>
<evidence type="ECO:0000256" key="3">
    <source>
        <dbReference type="ARBA" id="ARBA00022723"/>
    </source>
</evidence>
<keyword evidence="4 7" id="KW-0863">Zinc-finger</keyword>
<dbReference type="GO" id="GO:0005634">
    <property type="term" value="C:nucleus"/>
    <property type="evidence" value="ECO:0007669"/>
    <property type="project" value="UniProtKB-SubCell"/>
</dbReference>